<dbReference type="EMBL" id="CAJQZP010001459">
    <property type="protein sequence ID" value="CAG5048391.1"/>
    <property type="molecule type" value="Genomic_DNA"/>
</dbReference>
<feature type="transmembrane region" description="Helical" evidence="1">
    <location>
        <begin position="53"/>
        <end position="75"/>
    </location>
</feature>
<evidence type="ECO:0000256" key="1">
    <source>
        <dbReference type="SAM" id="Phobius"/>
    </source>
</evidence>
<sequence>MNATTVDYEDYGDYYNSVPETIIGEIGDLTDNEIKFLDVAKEFQEVIKHFENIIKLIIPFFTLCFSIKAFLNISLSRNVYTAKELSVFCYCSAAIIHLYEELLIYVLGVATIYEDCPGLSALQTLVQYHGAVATRKC</sequence>
<dbReference type="AlphaFoldDB" id="A0A8S3XZ36"/>
<organism evidence="2 3">
    <name type="scientific">Parnassius apollo</name>
    <name type="common">Apollo butterfly</name>
    <name type="synonym">Papilio apollo</name>
    <dbReference type="NCBI Taxonomy" id="110799"/>
    <lineage>
        <taxon>Eukaryota</taxon>
        <taxon>Metazoa</taxon>
        <taxon>Ecdysozoa</taxon>
        <taxon>Arthropoda</taxon>
        <taxon>Hexapoda</taxon>
        <taxon>Insecta</taxon>
        <taxon>Pterygota</taxon>
        <taxon>Neoptera</taxon>
        <taxon>Endopterygota</taxon>
        <taxon>Lepidoptera</taxon>
        <taxon>Glossata</taxon>
        <taxon>Ditrysia</taxon>
        <taxon>Papilionoidea</taxon>
        <taxon>Papilionidae</taxon>
        <taxon>Parnassiinae</taxon>
        <taxon>Parnassini</taxon>
        <taxon>Parnassius</taxon>
        <taxon>Parnassius</taxon>
    </lineage>
</organism>
<feature type="transmembrane region" description="Helical" evidence="1">
    <location>
        <begin position="87"/>
        <end position="113"/>
    </location>
</feature>
<comment type="caution">
    <text evidence="2">The sequence shown here is derived from an EMBL/GenBank/DDBJ whole genome shotgun (WGS) entry which is preliminary data.</text>
</comment>
<dbReference type="Proteomes" id="UP000691718">
    <property type="component" value="Unassembled WGS sequence"/>
</dbReference>
<keyword evidence="1" id="KW-0812">Transmembrane</keyword>
<reference evidence="2" key="1">
    <citation type="submission" date="2021-04" db="EMBL/GenBank/DDBJ databases">
        <authorList>
            <person name="Tunstrom K."/>
        </authorList>
    </citation>
    <scope>NUCLEOTIDE SEQUENCE</scope>
</reference>
<evidence type="ECO:0000313" key="3">
    <source>
        <dbReference type="Proteomes" id="UP000691718"/>
    </source>
</evidence>
<evidence type="ECO:0000313" key="2">
    <source>
        <dbReference type="EMBL" id="CAG5048391.1"/>
    </source>
</evidence>
<keyword evidence="3" id="KW-1185">Reference proteome</keyword>
<keyword evidence="1" id="KW-1133">Transmembrane helix</keyword>
<accession>A0A8S3XZ36</accession>
<proteinExistence type="predicted"/>
<gene>
    <name evidence="2" type="ORF">PAPOLLO_LOCUS24210</name>
</gene>
<keyword evidence="1" id="KW-0472">Membrane</keyword>
<name>A0A8S3XZ36_PARAO</name>
<protein>
    <submittedName>
        <fullName evidence="2">(apollo) hypothetical protein</fullName>
    </submittedName>
</protein>